<reference evidence="2" key="1">
    <citation type="journal article" date="2015" name="Nature">
        <title>Complex archaea that bridge the gap between prokaryotes and eukaryotes.</title>
        <authorList>
            <person name="Spang A."/>
            <person name="Saw J.H."/>
            <person name="Jorgensen S.L."/>
            <person name="Zaremba-Niedzwiedzka K."/>
            <person name="Martijn J."/>
            <person name="Lind A.E."/>
            <person name="van Eijk R."/>
            <person name="Schleper C."/>
            <person name="Guy L."/>
            <person name="Ettema T.J."/>
        </authorList>
    </citation>
    <scope>NUCLEOTIDE SEQUENCE</scope>
</reference>
<protein>
    <submittedName>
        <fullName evidence="2">Uncharacterized protein</fullName>
    </submittedName>
</protein>
<feature type="transmembrane region" description="Helical" evidence="1">
    <location>
        <begin position="12"/>
        <end position="35"/>
    </location>
</feature>
<feature type="transmembrane region" description="Helical" evidence="1">
    <location>
        <begin position="47"/>
        <end position="68"/>
    </location>
</feature>
<dbReference type="EMBL" id="LAZR01009937">
    <property type="protein sequence ID" value="KKM69751.1"/>
    <property type="molecule type" value="Genomic_DNA"/>
</dbReference>
<proteinExistence type="predicted"/>
<keyword evidence="1" id="KW-0472">Membrane</keyword>
<organism evidence="2">
    <name type="scientific">marine sediment metagenome</name>
    <dbReference type="NCBI Taxonomy" id="412755"/>
    <lineage>
        <taxon>unclassified sequences</taxon>
        <taxon>metagenomes</taxon>
        <taxon>ecological metagenomes</taxon>
    </lineage>
</organism>
<feature type="transmembrane region" description="Helical" evidence="1">
    <location>
        <begin position="75"/>
        <end position="97"/>
    </location>
</feature>
<evidence type="ECO:0000256" key="1">
    <source>
        <dbReference type="SAM" id="Phobius"/>
    </source>
</evidence>
<name>A0A0F9K525_9ZZZZ</name>
<evidence type="ECO:0000313" key="2">
    <source>
        <dbReference type="EMBL" id="KKM69751.1"/>
    </source>
</evidence>
<keyword evidence="1" id="KW-1133">Transmembrane helix</keyword>
<keyword evidence="1" id="KW-0812">Transmembrane</keyword>
<feature type="non-terminal residue" evidence="2">
    <location>
        <position position="119"/>
    </location>
</feature>
<dbReference type="AlphaFoldDB" id="A0A0F9K525"/>
<gene>
    <name evidence="2" type="ORF">LCGC14_1447670</name>
</gene>
<accession>A0A0F9K525</accession>
<comment type="caution">
    <text evidence="2">The sequence shown here is derived from an EMBL/GenBank/DDBJ whole genome shotgun (WGS) entry which is preliminary data.</text>
</comment>
<sequence>MMKPMPEKGKGMGLVLVIIGLILLILAIIWYIALLLNVGFCLVSCDIQILFSGALGLLFIIIGIYTLLPNPRMKGLLLLIIGSFLTGLGLYFTRYLLLNFRILRLSGKSIFVYWTIILT</sequence>